<sequence>MVNLVIDSPKTQSKFDWKSRNLLISLFRCSHRRTLIGLETFRIDREQPMMAVEDEATRSGGRKEGYL</sequence>
<keyword evidence="2" id="KW-1185">Reference proteome</keyword>
<evidence type="ECO:0000313" key="2">
    <source>
        <dbReference type="Proteomes" id="UP000322667"/>
    </source>
</evidence>
<organism evidence="1 2">
    <name type="scientific">Gossypium tomentosum</name>
    <name type="common">Hawaiian cotton</name>
    <name type="synonym">Gossypium sandvicense</name>
    <dbReference type="NCBI Taxonomy" id="34277"/>
    <lineage>
        <taxon>Eukaryota</taxon>
        <taxon>Viridiplantae</taxon>
        <taxon>Streptophyta</taxon>
        <taxon>Embryophyta</taxon>
        <taxon>Tracheophyta</taxon>
        <taxon>Spermatophyta</taxon>
        <taxon>Magnoliopsida</taxon>
        <taxon>eudicotyledons</taxon>
        <taxon>Gunneridae</taxon>
        <taxon>Pentapetalae</taxon>
        <taxon>rosids</taxon>
        <taxon>malvids</taxon>
        <taxon>Malvales</taxon>
        <taxon>Malvaceae</taxon>
        <taxon>Malvoideae</taxon>
        <taxon>Gossypium</taxon>
    </lineage>
</organism>
<gene>
    <name evidence="1" type="ORF">ES332_A06G124300v1</name>
</gene>
<protein>
    <submittedName>
        <fullName evidence="1">Uncharacterized protein</fullName>
    </submittedName>
</protein>
<name>A0A5D2Q687_GOSTO</name>
<dbReference type="AlphaFoldDB" id="A0A5D2Q687"/>
<accession>A0A5D2Q687</accession>
<dbReference type="EMBL" id="CM017615">
    <property type="protein sequence ID" value="TYI22744.1"/>
    <property type="molecule type" value="Genomic_DNA"/>
</dbReference>
<reference evidence="1 2" key="1">
    <citation type="submission" date="2019-07" db="EMBL/GenBank/DDBJ databases">
        <title>WGS assembly of Gossypium tomentosum.</title>
        <authorList>
            <person name="Chen Z.J."/>
            <person name="Sreedasyam A."/>
            <person name="Ando A."/>
            <person name="Song Q."/>
            <person name="De L."/>
            <person name="Hulse-Kemp A."/>
            <person name="Ding M."/>
            <person name="Ye W."/>
            <person name="Kirkbride R."/>
            <person name="Jenkins J."/>
            <person name="Plott C."/>
            <person name="Lovell J."/>
            <person name="Lin Y.-M."/>
            <person name="Vaughn R."/>
            <person name="Liu B."/>
            <person name="Li W."/>
            <person name="Simpson S."/>
            <person name="Scheffler B."/>
            <person name="Saski C."/>
            <person name="Grover C."/>
            <person name="Hu G."/>
            <person name="Conover J."/>
            <person name="Carlson J."/>
            <person name="Shu S."/>
            <person name="Boston L."/>
            <person name="Williams M."/>
            <person name="Peterson D."/>
            <person name="Mcgee K."/>
            <person name="Jones D."/>
            <person name="Wendel J."/>
            <person name="Stelly D."/>
            <person name="Grimwood J."/>
            <person name="Schmutz J."/>
        </authorList>
    </citation>
    <scope>NUCLEOTIDE SEQUENCE [LARGE SCALE GENOMIC DNA]</scope>
    <source>
        <strain evidence="1">7179.01</strain>
    </source>
</reference>
<proteinExistence type="predicted"/>
<evidence type="ECO:0000313" key="1">
    <source>
        <dbReference type="EMBL" id="TYI22744.1"/>
    </source>
</evidence>
<dbReference type="Proteomes" id="UP000322667">
    <property type="component" value="Chromosome A06"/>
</dbReference>